<organism evidence="1 2">
    <name type="scientific">Streblomastix strix</name>
    <dbReference type="NCBI Taxonomy" id="222440"/>
    <lineage>
        <taxon>Eukaryota</taxon>
        <taxon>Metamonada</taxon>
        <taxon>Preaxostyla</taxon>
        <taxon>Oxymonadida</taxon>
        <taxon>Streblomastigidae</taxon>
        <taxon>Streblomastix</taxon>
    </lineage>
</organism>
<accession>A0A5J4PWF4</accession>
<dbReference type="EMBL" id="SNRW01048511">
    <property type="protein sequence ID" value="KAA6313019.1"/>
    <property type="molecule type" value="Genomic_DNA"/>
</dbReference>
<feature type="non-terminal residue" evidence="1">
    <location>
        <position position="1"/>
    </location>
</feature>
<gene>
    <name evidence="1" type="ORF">EZS28_055826</name>
</gene>
<dbReference type="AlphaFoldDB" id="A0A5J4PWF4"/>
<evidence type="ECO:0000313" key="1">
    <source>
        <dbReference type="EMBL" id="KAA6313019.1"/>
    </source>
</evidence>
<evidence type="ECO:0000313" key="2">
    <source>
        <dbReference type="Proteomes" id="UP000324800"/>
    </source>
</evidence>
<reference evidence="1 2" key="1">
    <citation type="submission" date="2019-03" db="EMBL/GenBank/DDBJ databases">
        <title>Single cell metagenomics reveals metabolic interactions within the superorganism composed of flagellate Streblomastix strix and complex community of Bacteroidetes bacteria on its surface.</title>
        <authorList>
            <person name="Treitli S.C."/>
            <person name="Kolisko M."/>
            <person name="Husnik F."/>
            <person name="Keeling P."/>
            <person name="Hampl V."/>
        </authorList>
    </citation>
    <scope>NUCLEOTIDE SEQUENCE [LARGE SCALE GENOMIC DNA]</scope>
    <source>
        <strain evidence="1">ST1C</strain>
    </source>
</reference>
<dbReference type="Proteomes" id="UP000324800">
    <property type="component" value="Unassembled WGS sequence"/>
</dbReference>
<protein>
    <submittedName>
        <fullName evidence="1">Uncharacterized protein</fullName>
    </submittedName>
</protein>
<sequence>RTLSIRGDFVTQLTAPMKRQSRTLTIVLHIADIMGATFVDKTATLTGIASQVNFKTNETMKPAALVKPDFKPDNGSGELKASVELLGIIPEKNQILSFQLLYEKVGQQKNPINIQINLTEPLKSFNENKNIPMEVKCDLLDINGNISEWEIGEIEDKGSIEIIWGK</sequence>
<proteinExistence type="predicted"/>
<name>A0A5J4PWF4_9EUKA</name>
<comment type="caution">
    <text evidence="1">The sequence shown here is derived from an EMBL/GenBank/DDBJ whole genome shotgun (WGS) entry which is preliminary data.</text>
</comment>